<evidence type="ECO:0000256" key="2">
    <source>
        <dbReference type="SAM" id="MobiDB-lite"/>
    </source>
</evidence>
<keyword evidence="4" id="KW-1185">Reference proteome</keyword>
<reference evidence="3" key="1">
    <citation type="submission" date="2023-05" db="EMBL/GenBank/DDBJ databases">
        <title>Genome and transcriptome analyses reveal genes involved in the formation of fine ridges on petal epidermal cells in Hibiscus trionum.</title>
        <authorList>
            <person name="Koshimizu S."/>
            <person name="Masuda S."/>
            <person name="Ishii T."/>
            <person name="Shirasu K."/>
            <person name="Hoshino A."/>
            <person name="Arita M."/>
        </authorList>
    </citation>
    <scope>NUCLEOTIDE SEQUENCE</scope>
    <source>
        <strain evidence="3">Hamamatsu line</strain>
    </source>
</reference>
<keyword evidence="1" id="KW-0175">Coiled coil</keyword>
<feature type="coiled-coil region" evidence="1">
    <location>
        <begin position="378"/>
        <end position="416"/>
    </location>
</feature>
<comment type="caution">
    <text evidence="3">The sequence shown here is derived from an EMBL/GenBank/DDBJ whole genome shotgun (WGS) entry which is preliminary data.</text>
</comment>
<dbReference type="PANTHER" id="PTHR34676">
    <property type="entry name" value="DUF4219 DOMAIN-CONTAINING PROTEIN-RELATED"/>
    <property type="match status" value="1"/>
</dbReference>
<sequence>MSQSINIPPFFDGDHYAHWKTKMKFFLKSKDYKLWDIVEDGPFVPQGRKADWSADDRKKMKLNCRALHMLFCAFGPTIYEKMSSCESAKEVWDKLEVTYEGTNEVKETKIGLLTLEYENFKMDPEENIEKMFDRFSTITNGLKGYGEAIPEEKLVRKLIYSLPESWDSKRTAIIEAKDLKTLKLDELMGSLLTHQIMKKNKEDEKKREEIRAMGEKKLKSIGINVNAMALKSSTCHHEDSSEEDSEDEEMAYLFNKFTRFMKSKMKKSKHESMKKMKDSHKSKKKGSSSKQAYVATWNDEDSTDNEVAHLCMMALNEGEVTSNSSISNSYTFDELQEAYDELVFEFKASFSKNKKLISKLKIENDLLSETNLEFEAKIKDFELKVLDLQNLLQTMERDHQKEVDDLKKEKDLISKELEKKNNFGKSNFYVRQSSAPRFLNGKCFRSVWVPKGLITSTKNDEIEKWIPKGTKFCATNVYGSKAIWIPKIT</sequence>
<proteinExistence type="predicted"/>
<accession>A0A9W7JA76</accession>
<feature type="region of interest" description="Disordered" evidence="2">
    <location>
        <begin position="265"/>
        <end position="291"/>
    </location>
</feature>
<gene>
    <name evidence="3" type="ORF">HRI_004750800</name>
</gene>
<dbReference type="Pfam" id="PF14223">
    <property type="entry name" value="Retrotran_gag_2"/>
    <property type="match status" value="1"/>
</dbReference>
<dbReference type="AlphaFoldDB" id="A0A9W7JA76"/>
<dbReference type="EMBL" id="BSYR01000057">
    <property type="protein sequence ID" value="GMJ10816.1"/>
    <property type="molecule type" value="Genomic_DNA"/>
</dbReference>
<evidence type="ECO:0000313" key="3">
    <source>
        <dbReference type="EMBL" id="GMJ10816.1"/>
    </source>
</evidence>
<evidence type="ECO:0008006" key="5">
    <source>
        <dbReference type="Google" id="ProtNLM"/>
    </source>
</evidence>
<feature type="compositionally biased region" description="Basic residues" evidence="2">
    <location>
        <begin position="277"/>
        <end position="287"/>
    </location>
</feature>
<name>A0A9W7JA76_HIBTR</name>
<dbReference type="Proteomes" id="UP001165190">
    <property type="component" value="Unassembled WGS sequence"/>
</dbReference>
<evidence type="ECO:0000313" key="4">
    <source>
        <dbReference type="Proteomes" id="UP001165190"/>
    </source>
</evidence>
<dbReference type="PANTHER" id="PTHR34676:SF8">
    <property type="entry name" value="TRANSMEMBRANE PROTEIN"/>
    <property type="match status" value="1"/>
</dbReference>
<dbReference type="OrthoDB" id="1738251at2759"/>
<organism evidence="3 4">
    <name type="scientific">Hibiscus trionum</name>
    <name type="common">Flower of an hour</name>
    <dbReference type="NCBI Taxonomy" id="183268"/>
    <lineage>
        <taxon>Eukaryota</taxon>
        <taxon>Viridiplantae</taxon>
        <taxon>Streptophyta</taxon>
        <taxon>Embryophyta</taxon>
        <taxon>Tracheophyta</taxon>
        <taxon>Spermatophyta</taxon>
        <taxon>Magnoliopsida</taxon>
        <taxon>eudicotyledons</taxon>
        <taxon>Gunneridae</taxon>
        <taxon>Pentapetalae</taxon>
        <taxon>rosids</taxon>
        <taxon>malvids</taxon>
        <taxon>Malvales</taxon>
        <taxon>Malvaceae</taxon>
        <taxon>Malvoideae</taxon>
        <taxon>Hibiscus</taxon>
    </lineage>
</organism>
<protein>
    <recommendedName>
        <fullName evidence="5">DUF4219 domain-containing protein</fullName>
    </recommendedName>
</protein>
<evidence type="ECO:0000256" key="1">
    <source>
        <dbReference type="SAM" id="Coils"/>
    </source>
</evidence>